<dbReference type="EMBL" id="JACGWJ010000008">
    <property type="protein sequence ID" value="KAL0404659.1"/>
    <property type="molecule type" value="Genomic_DNA"/>
</dbReference>
<accession>A0AAW2TJR3</accession>
<feature type="region of interest" description="Disordered" evidence="1">
    <location>
        <begin position="54"/>
        <end position="95"/>
    </location>
</feature>
<evidence type="ECO:0000313" key="2">
    <source>
        <dbReference type="EMBL" id="KAL0404659.1"/>
    </source>
</evidence>
<reference evidence="2" key="1">
    <citation type="submission" date="2020-06" db="EMBL/GenBank/DDBJ databases">
        <authorList>
            <person name="Li T."/>
            <person name="Hu X."/>
            <person name="Zhang T."/>
            <person name="Song X."/>
            <person name="Zhang H."/>
            <person name="Dai N."/>
            <person name="Sheng W."/>
            <person name="Hou X."/>
            <person name="Wei L."/>
        </authorList>
    </citation>
    <scope>NUCLEOTIDE SEQUENCE</scope>
    <source>
        <strain evidence="2">G02</strain>
        <tissue evidence="2">Leaf</tissue>
    </source>
</reference>
<evidence type="ECO:0000256" key="1">
    <source>
        <dbReference type="SAM" id="MobiDB-lite"/>
    </source>
</evidence>
<feature type="region of interest" description="Disordered" evidence="1">
    <location>
        <begin position="1"/>
        <end position="23"/>
    </location>
</feature>
<sequence>MEVPGDQDSSEATSRRVNFGPFAPRSSLRRSLRQVAVAARRLLDEENVEVEEGVERGVSEEWEDGAQAVGLGELEGEGSSPGEEEEQRALRPLAD</sequence>
<gene>
    <name evidence="2" type="ORF">Sradi_2106700</name>
</gene>
<name>A0AAW2TJR3_SESRA</name>
<organism evidence="2">
    <name type="scientific">Sesamum radiatum</name>
    <name type="common">Black benniseed</name>
    <dbReference type="NCBI Taxonomy" id="300843"/>
    <lineage>
        <taxon>Eukaryota</taxon>
        <taxon>Viridiplantae</taxon>
        <taxon>Streptophyta</taxon>
        <taxon>Embryophyta</taxon>
        <taxon>Tracheophyta</taxon>
        <taxon>Spermatophyta</taxon>
        <taxon>Magnoliopsida</taxon>
        <taxon>eudicotyledons</taxon>
        <taxon>Gunneridae</taxon>
        <taxon>Pentapetalae</taxon>
        <taxon>asterids</taxon>
        <taxon>lamiids</taxon>
        <taxon>Lamiales</taxon>
        <taxon>Pedaliaceae</taxon>
        <taxon>Sesamum</taxon>
    </lineage>
</organism>
<reference evidence="2" key="2">
    <citation type="journal article" date="2024" name="Plant">
        <title>Genomic evolution and insights into agronomic trait innovations of Sesamum species.</title>
        <authorList>
            <person name="Miao H."/>
            <person name="Wang L."/>
            <person name="Qu L."/>
            <person name="Liu H."/>
            <person name="Sun Y."/>
            <person name="Le M."/>
            <person name="Wang Q."/>
            <person name="Wei S."/>
            <person name="Zheng Y."/>
            <person name="Lin W."/>
            <person name="Duan Y."/>
            <person name="Cao H."/>
            <person name="Xiong S."/>
            <person name="Wang X."/>
            <person name="Wei L."/>
            <person name="Li C."/>
            <person name="Ma Q."/>
            <person name="Ju M."/>
            <person name="Zhao R."/>
            <person name="Li G."/>
            <person name="Mu C."/>
            <person name="Tian Q."/>
            <person name="Mei H."/>
            <person name="Zhang T."/>
            <person name="Gao T."/>
            <person name="Zhang H."/>
        </authorList>
    </citation>
    <scope>NUCLEOTIDE SEQUENCE</scope>
    <source>
        <strain evidence="2">G02</strain>
    </source>
</reference>
<comment type="caution">
    <text evidence="2">The sequence shown here is derived from an EMBL/GenBank/DDBJ whole genome shotgun (WGS) entry which is preliminary data.</text>
</comment>
<protein>
    <submittedName>
        <fullName evidence="2">Uncharacterized protein</fullName>
    </submittedName>
</protein>
<dbReference type="AlphaFoldDB" id="A0AAW2TJR3"/>
<proteinExistence type="predicted"/>